<evidence type="ECO:0000256" key="3">
    <source>
        <dbReference type="ARBA" id="ARBA00022801"/>
    </source>
</evidence>
<dbReference type="InterPro" id="IPR011330">
    <property type="entry name" value="Glyco_hydro/deAcase_b/a-brl"/>
</dbReference>
<dbReference type="RefSeq" id="WP_145805994.1">
    <property type="nucleotide sequence ID" value="NZ_VIVK01000001.1"/>
</dbReference>
<dbReference type="InterPro" id="IPR006879">
    <property type="entry name" value="YdjC-like"/>
</dbReference>
<evidence type="ECO:0000256" key="2">
    <source>
        <dbReference type="ARBA" id="ARBA00022723"/>
    </source>
</evidence>
<evidence type="ECO:0000256" key="1">
    <source>
        <dbReference type="ARBA" id="ARBA00001946"/>
    </source>
</evidence>
<keyword evidence="7" id="KW-1185">Reference proteome</keyword>
<dbReference type="Gene3D" id="3.20.20.370">
    <property type="entry name" value="Glycoside hydrolase/deacetylase"/>
    <property type="match status" value="1"/>
</dbReference>
<dbReference type="PANTHER" id="PTHR31609:SF1">
    <property type="entry name" value="CARBOHYDRATE DEACETYLASE"/>
    <property type="match status" value="1"/>
</dbReference>
<evidence type="ECO:0000313" key="7">
    <source>
        <dbReference type="Proteomes" id="UP000318380"/>
    </source>
</evidence>
<organism evidence="6 7">
    <name type="scientific">Kribbella amoyensis</name>
    <dbReference type="NCBI Taxonomy" id="996641"/>
    <lineage>
        <taxon>Bacteria</taxon>
        <taxon>Bacillati</taxon>
        <taxon>Actinomycetota</taxon>
        <taxon>Actinomycetes</taxon>
        <taxon>Propionibacteriales</taxon>
        <taxon>Kribbellaceae</taxon>
        <taxon>Kribbella</taxon>
    </lineage>
</organism>
<dbReference type="GO" id="GO:0016787">
    <property type="term" value="F:hydrolase activity"/>
    <property type="evidence" value="ECO:0007669"/>
    <property type="project" value="UniProtKB-KW"/>
</dbReference>
<name>A0A561BQX6_9ACTN</name>
<keyword evidence="2" id="KW-0479">Metal-binding</keyword>
<comment type="caution">
    <text evidence="6">The sequence shown here is derived from an EMBL/GenBank/DDBJ whole genome shotgun (WGS) entry which is preliminary data.</text>
</comment>
<dbReference type="Proteomes" id="UP000318380">
    <property type="component" value="Unassembled WGS sequence"/>
</dbReference>
<protein>
    <recommendedName>
        <fullName evidence="8">Glycoside hydrolase/deacetylase ChbG (UPF0249 family)</fullName>
    </recommendedName>
</protein>
<dbReference type="PANTHER" id="PTHR31609">
    <property type="entry name" value="YDJC DEACETYLASE FAMILY MEMBER"/>
    <property type="match status" value="1"/>
</dbReference>
<evidence type="ECO:0008006" key="8">
    <source>
        <dbReference type="Google" id="ProtNLM"/>
    </source>
</evidence>
<proteinExistence type="predicted"/>
<keyword evidence="5" id="KW-0119">Carbohydrate metabolism</keyword>
<evidence type="ECO:0000313" key="6">
    <source>
        <dbReference type="EMBL" id="TWD81280.1"/>
    </source>
</evidence>
<keyword evidence="4" id="KW-0460">Magnesium</keyword>
<reference evidence="6 7" key="1">
    <citation type="submission" date="2019-06" db="EMBL/GenBank/DDBJ databases">
        <title>Sequencing the genomes of 1000 actinobacteria strains.</title>
        <authorList>
            <person name="Klenk H.-P."/>
        </authorList>
    </citation>
    <scope>NUCLEOTIDE SEQUENCE [LARGE SCALE GENOMIC DNA]</scope>
    <source>
        <strain evidence="6 7">DSM 24683</strain>
    </source>
</reference>
<dbReference type="SUPFAM" id="SSF88713">
    <property type="entry name" value="Glycoside hydrolase/deacetylase"/>
    <property type="match status" value="1"/>
</dbReference>
<dbReference type="Pfam" id="PF04794">
    <property type="entry name" value="YdjC"/>
    <property type="match status" value="1"/>
</dbReference>
<sequence length="270" mass="29428">MPPAATTPPSTTPRTLLVNADDFGIYPQANPAVVDAFDNGLVASCSVMTPSPGAPDALRILADRPDVAFGIHLTLVADFPDQRWNPLTDGRSLLDAGGQLFTPDDKQQLLAQATIDDVEAEFRAQIELVLAAGLRPTHVDWHCLADGGRPALFDLTVELADEYGLAVRAWLPDSRRKLAGRGRPTVDHDFLDSFAVPLDDKPQHLARRLRELEPGLTEWAVHPAFDHPDDGGTGVRQSDYDFLVSAEAREIVEEEGITVIGWGDLLQAWD</sequence>
<keyword evidence="3" id="KW-0378">Hydrolase</keyword>
<comment type="cofactor">
    <cofactor evidence="1">
        <name>Mg(2+)</name>
        <dbReference type="ChEBI" id="CHEBI:18420"/>
    </cofactor>
</comment>
<evidence type="ECO:0000256" key="5">
    <source>
        <dbReference type="ARBA" id="ARBA00023277"/>
    </source>
</evidence>
<dbReference type="EMBL" id="VIVK01000001">
    <property type="protein sequence ID" value="TWD81280.1"/>
    <property type="molecule type" value="Genomic_DNA"/>
</dbReference>
<dbReference type="GO" id="GO:0019213">
    <property type="term" value="F:deacetylase activity"/>
    <property type="evidence" value="ECO:0007669"/>
    <property type="project" value="TreeGrafter"/>
</dbReference>
<dbReference type="GO" id="GO:0046872">
    <property type="term" value="F:metal ion binding"/>
    <property type="evidence" value="ECO:0007669"/>
    <property type="project" value="UniProtKB-KW"/>
</dbReference>
<gene>
    <name evidence="6" type="ORF">FB561_2391</name>
</gene>
<dbReference type="AlphaFoldDB" id="A0A561BQX6"/>
<accession>A0A561BQX6</accession>
<dbReference type="OrthoDB" id="9774177at2"/>
<evidence type="ECO:0000256" key="4">
    <source>
        <dbReference type="ARBA" id="ARBA00022842"/>
    </source>
</evidence>
<dbReference type="GO" id="GO:0005975">
    <property type="term" value="P:carbohydrate metabolic process"/>
    <property type="evidence" value="ECO:0007669"/>
    <property type="project" value="InterPro"/>
</dbReference>